<dbReference type="PRINTS" id="PR00463">
    <property type="entry name" value="EP450I"/>
</dbReference>
<dbReference type="InterPro" id="IPR050479">
    <property type="entry name" value="CYP11_CYP27_families"/>
</dbReference>
<proteinExistence type="inferred from homology"/>
<dbReference type="EMBL" id="LR899010">
    <property type="protein sequence ID" value="CAD7083190.1"/>
    <property type="molecule type" value="Genomic_DNA"/>
</dbReference>
<dbReference type="InterPro" id="IPR001128">
    <property type="entry name" value="Cyt_P450"/>
</dbReference>
<dbReference type="Pfam" id="PF00067">
    <property type="entry name" value="p450"/>
    <property type="match status" value="1"/>
</dbReference>
<reference evidence="10 11" key="1">
    <citation type="submission" date="2020-11" db="EMBL/GenBank/DDBJ databases">
        <authorList>
            <person name="Wallbank WR R."/>
            <person name="Pardo Diaz C."/>
            <person name="Kozak K."/>
            <person name="Martin S."/>
            <person name="Jiggins C."/>
            <person name="Moest M."/>
            <person name="Warren A I."/>
            <person name="Generalovic N T."/>
            <person name="Byers J.R.P. K."/>
            <person name="Montejo-Kovacevich G."/>
            <person name="Yen C E."/>
        </authorList>
    </citation>
    <scope>NUCLEOTIDE SEQUENCE [LARGE SCALE GENOMIC DNA]</scope>
</reference>
<keyword evidence="11" id="KW-1185">Reference proteome</keyword>
<evidence type="ECO:0000256" key="3">
    <source>
        <dbReference type="ARBA" id="ARBA00022617"/>
    </source>
</evidence>
<dbReference type="InterPro" id="IPR017972">
    <property type="entry name" value="Cyt_P450_CS"/>
</dbReference>
<organism evidence="10 11">
    <name type="scientific">Hermetia illucens</name>
    <name type="common">Black soldier fly</name>
    <dbReference type="NCBI Taxonomy" id="343691"/>
    <lineage>
        <taxon>Eukaryota</taxon>
        <taxon>Metazoa</taxon>
        <taxon>Ecdysozoa</taxon>
        <taxon>Arthropoda</taxon>
        <taxon>Hexapoda</taxon>
        <taxon>Insecta</taxon>
        <taxon>Pterygota</taxon>
        <taxon>Neoptera</taxon>
        <taxon>Endopterygota</taxon>
        <taxon>Diptera</taxon>
        <taxon>Brachycera</taxon>
        <taxon>Stratiomyomorpha</taxon>
        <taxon>Stratiomyidae</taxon>
        <taxon>Hermetiinae</taxon>
        <taxon>Hermetia</taxon>
    </lineage>
</organism>
<evidence type="ECO:0000256" key="8">
    <source>
        <dbReference type="PIRSR" id="PIRSR602401-1"/>
    </source>
</evidence>
<dbReference type="CDD" id="cd11054">
    <property type="entry name" value="CYP24A1-like"/>
    <property type="match status" value="1"/>
</dbReference>
<dbReference type="OMA" id="MACDMLL"/>
<dbReference type="GO" id="GO:0020037">
    <property type="term" value="F:heme binding"/>
    <property type="evidence" value="ECO:0007669"/>
    <property type="project" value="InterPro"/>
</dbReference>
<dbReference type="PROSITE" id="PS00086">
    <property type="entry name" value="CYTOCHROME_P450"/>
    <property type="match status" value="1"/>
</dbReference>
<comment type="cofactor">
    <cofactor evidence="1 8">
        <name>heme</name>
        <dbReference type="ChEBI" id="CHEBI:30413"/>
    </cofactor>
</comment>
<dbReference type="SUPFAM" id="SSF48264">
    <property type="entry name" value="Cytochrome P450"/>
    <property type="match status" value="1"/>
</dbReference>
<dbReference type="FunFam" id="1.10.630.10:FF:000006">
    <property type="entry name" value="Cytochrome P450 302a1, mitochondrial"/>
    <property type="match status" value="1"/>
</dbReference>
<dbReference type="OrthoDB" id="3945418at2759"/>
<keyword evidence="7 9" id="KW-0503">Monooxygenase</keyword>
<keyword evidence="4 8" id="KW-0479">Metal-binding</keyword>
<accession>A0A7R8YT12</accession>
<keyword evidence="6 8" id="KW-0408">Iron</keyword>
<feature type="binding site" description="axial binding residue" evidence="8">
    <location>
        <position position="463"/>
    </location>
    <ligand>
        <name>heme</name>
        <dbReference type="ChEBI" id="CHEBI:30413"/>
    </ligand>
    <ligandPart>
        <name>Fe</name>
        <dbReference type="ChEBI" id="CHEBI:18248"/>
    </ligandPart>
</feature>
<sequence>MRFLSGCNRSRILNSNLRRFTVVFNRSFAKSGGQGNYKPYSDIPGPKGIFGIGSFYNYFSFIGKYSWDELHLSGIKKYQQYGPIVKERLYPGVDLLFLFDPDDIATLLNDKNSKDYPQRKSHLALAKYRNERPHIYRSAGLLPTNGPEWWRLRSEFQKGLSSPKHVRSFLPDVDVVTNDFVDNLKTDCIVDLLPEISRLNLELTCLLAFDERMNSFSPEERRPNSRSSRLMRAAKTANGCILPTDQGFLWRFFETPTYKKLKKSLEYIESLAVDFVSQKLNYYKEEIESPENPQSRQRCSILEEYLRNPNLDLSDIVGMAADLLMAGVDTTSFSSCFAIYHLAKNPEVQEKLYEEACRVLPDHDDSITTEILNSKVPYTRAVLKEALRINPISVGVGRILSSDTVFSGYLVPKGTIIVTQNMVACRLEKNFEDSFKFIPERWIERGKVNPHLLLPFGHGMRSCIARRLAEQNMLVFLLRIIRKYSIEWSGVEELGVKTYLINNPDNPVHVTLHRRPHNRH</sequence>
<dbReference type="Proteomes" id="UP000594454">
    <property type="component" value="Chromosome 2"/>
</dbReference>
<dbReference type="InParanoid" id="A0A7R8YT12"/>
<evidence type="ECO:0000256" key="7">
    <source>
        <dbReference type="ARBA" id="ARBA00023033"/>
    </source>
</evidence>
<evidence type="ECO:0000256" key="1">
    <source>
        <dbReference type="ARBA" id="ARBA00001971"/>
    </source>
</evidence>
<evidence type="ECO:0000256" key="6">
    <source>
        <dbReference type="ARBA" id="ARBA00023004"/>
    </source>
</evidence>
<dbReference type="PANTHER" id="PTHR24279:SF120">
    <property type="entry name" value="CYTOCHROME P450"/>
    <property type="match status" value="1"/>
</dbReference>
<dbReference type="GO" id="GO:0004497">
    <property type="term" value="F:monooxygenase activity"/>
    <property type="evidence" value="ECO:0007669"/>
    <property type="project" value="UniProtKB-KW"/>
</dbReference>
<dbReference type="AlphaFoldDB" id="A0A7R8YT12"/>
<comment type="similarity">
    <text evidence="2 9">Belongs to the cytochrome P450 family.</text>
</comment>
<evidence type="ECO:0000256" key="9">
    <source>
        <dbReference type="RuleBase" id="RU000461"/>
    </source>
</evidence>
<evidence type="ECO:0000313" key="10">
    <source>
        <dbReference type="EMBL" id="CAD7083190.1"/>
    </source>
</evidence>
<dbReference type="InterPro" id="IPR036396">
    <property type="entry name" value="Cyt_P450_sf"/>
</dbReference>
<dbReference type="InterPro" id="IPR002401">
    <property type="entry name" value="Cyt_P450_E_grp-I"/>
</dbReference>
<dbReference type="GO" id="GO:0005506">
    <property type="term" value="F:iron ion binding"/>
    <property type="evidence" value="ECO:0007669"/>
    <property type="project" value="InterPro"/>
</dbReference>
<dbReference type="FunCoup" id="A0A7R8YT12">
    <property type="interactions" value="56"/>
</dbReference>
<dbReference type="SMR" id="A0A7R8YT12"/>
<dbReference type="PRINTS" id="PR00385">
    <property type="entry name" value="P450"/>
</dbReference>
<name>A0A7R8YT12_HERIL</name>
<dbReference type="GO" id="GO:0016705">
    <property type="term" value="F:oxidoreductase activity, acting on paired donors, with incorporation or reduction of molecular oxygen"/>
    <property type="evidence" value="ECO:0007669"/>
    <property type="project" value="InterPro"/>
</dbReference>
<evidence type="ECO:0000256" key="2">
    <source>
        <dbReference type="ARBA" id="ARBA00010617"/>
    </source>
</evidence>
<dbReference type="PANTHER" id="PTHR24279">
    <property type="entry name" value="CYTOCHROME P450"/>
    <property type="match status" value="1"/>
</dbReference>
<evidence type="ECO:0000256" key="5">
    <source>
        <dbReference type="ARBA" id="ARBA00023002"/>
    </source>
</evidence>
<evidence type="ECO:0008006" key="12">
    <source>
        <dbReference type="Google" id="ProtNLM"/>
    </source>
</evidence>
<protein>
    <recommendedName>
        <fullName evidence="12">Cytochrome P450 302A1</fullName>
    </recommendedName>
</protein>
<keyword evidence="5 9" id="KW-0560">Oxidoreductase</keyword>
<keyword evidence="3 8" id="KW-0349">Heme</keyword>
<dbReference type="Gene3D" id="1.10.630.10">
    <property type="entry name" value="Cytochrome P450"/>
    <property type="match status" value="1"/>
</dbReference>
<evidence type="ECO:0000256" key="4">
    <source>
        <dbReference type="ARBA" id="ARBA00022723"/>
    </source>
</evidence>
<gene>
    <name evidence="10" type="ORF">HERILL_LOCUS6166</name>
</gene>
<evidence type="ECO:0000313" key="11">
    <source>
        <dbReference type="Proteomes" id="UP000594454"/>
    </source>
</evidence>